<comment type="caution">
    <text evidence="7">The sequence shown here is derived from an EMBL/GenBank/DDBJ whole genome shotgun (WGS) entry which is preliminary data.</text>
</comment>
<dbReference type="FunFam" id="3.40.50.300:FF:000309">
    <property type="entry name" value="ABC transporter ATP-binding protein"/>
    <property type="match status" value="1"/>
</dbReference>
<dbReference type="SMART" id="SM00382">
    <property type="entry name" value="AAA"/>
    <property type="match status" value="1"/>
</dbReference>
<dbReference type="Pfam" id="PF16326">
    <property type="entry name" value="ABC_tran_CTD"/>
    <property type="match status" value="1"/>
</dbReference>
<feature type="domain" description="ABC transporter" evidence="6">
    <location>
        <begin position="76"/>
        <end position="295"/>
    </location>
</feature>
<keyword evidence="8" id="KW-1185">Reference proteome</keyword>
<dbReference type="Gene3D" id="3.40.50.300">
    <property type="entry name" value="P-loop containing nucleotide triphosphate hydrolases"/>
    <property type="match status" value="1"/>
</dbReference>
<dbReference type="GO" id="GO:0016887">
    <property type="term" value="F:ATP hydrolysis activity"/>
    <property type="evidence" value="ECO:0007669"/>
    <property type="project" value="InterPro"/>
</dbReference>
<dbReference type="InterPro" id="IPR027417">
    <property type="entry name" value="P-loop_NTPase"/>
</dbReference>
<dbReference type="PANTHER" id="PTHR42855">
    <property type="entry name" value="ABC TRANSPORTER ATP-BINDING SUBUNIT"/>
    <property type="match status" value="1"/>
</dbReference>
<evidence type="ECO:0000313" key="8">
    <source>
        <dbReference type="Proteomes" id="UP000324996"/>
    </source>
</evidence>
<feature type="compositionally biased region" description="Polar residues" evidence="5">
    <location>
        <begin position="287"/>
        <end position="300"/>
    </location>
</feature>
<evidence type="ECO:0000256" key="1">
    <source>
        <dbReference type="ARBA" id="ARBA00022741"/>
    </source>
</evidence>
<dbReference type="Proteomes" id="UP000324996">
    <property type="component" value="Unassembled WGS sequence"/>
</dbReference>
<evidence type="ECO:0000313" key="7">
    <source>
        <dbReference type="EMBL" id="GER04927.1"/>
    </source>
</evidence>
<dbReference type="AlphaFoldDB" id="A0A5A7NAH6"/>
<keyword evidence="2" id="KW-0067">ATP-binding</keyword>
<evidence type="ECO:0000256" key="2">
    <source>
        <dbReference type="ARBA" id="ARBA00022840"/>
    </source>
</evidence>
<organism evidence="7 8">
    <name type="scientific">Iodidimonas nitroreducens</name>
    <dbReference type="NCBI Taxonomy" id="1236968"/>
    <lineage>
        <taxon>Bacteria</taxon>
        <taxon>Pseudomonadati</taxon>
        <taxon>Pseudomonadota</taxon>
        <taxon>Alphaproteobacteria</taxon>
        <taxon>Iodidimonadales</taxon>
        <taxon>Iodidimonadaceae</taxon>
        <taxon>Iodidimonas</taxon>
    </lineage>
</organism>
<feature type="compositionally biased region" description="Basic and acidic residues" evidence="5">
    <location>
        <begin position="301"/>
        <end position="320"/>
    </location>
</feature>
<dbReference type="SUPFAM" id="SSF52540">
    <property type="entry name" value="P-loop containing nucleoside triphosphate hydrolases"/>
    <property type="match status" value="1"/>
</dbReference>
<dbReference type="PROSITE" id="PS00211">
    <property type="entry name" value="ABC_TRANSPORTER_1"/>
    <property type="match status" value="1"/>
</dbReference>
<dbReference type="CDD" id="cd03221">
    <property type="entry name" value="ABCF_EF-3"/>
    <property type="match status" value="1"/>
</dbReference>
<proteinExistence type="inferred from homology"/>
<sequence length="400" mass="44870">MELEFEREAANTAKLDKLIAEETRWSREGISARRTRNQGRLRRLHALRQSRREIIARSGTAALVAADGRTSGKLVIEAEHVCKAFDDHVIADDFSTRILRGDRVGIIGPNGAGKSTLLKMLIGEIEPDAGVIRRGTNLDMLVIDQKRDSLDPNLTLWETLTGGSSDQVMVRGTPKHVVAYLKDFLFSPAQARSPVHALSGGEKNRLMLARALTKPSNLMVLDEPTNDLDMETLDLLQDVLADYEGTILLVSHDRDFLDRLVTSTLMFEGEGRIEDYAGGYSDMMRQRAQSRSQKHQVPQKTDSRKSESEKPEPAKTRADSANRLSFNQKHRLKTLPNEISALLDAISKLEKLLADPQAYSRDPAKYALAGKTCDQYRKDLASKEEEWLHLEMLREEIEGP</sequence>
<evidence type="ECO:0000256" key="5">
    <source>
        <dbReference type="SAM" id="MobiDB-lite"/>
    </source>
</evidence>
<feature type="region of interest" description="Disordered" evidence="5">
    <location>
        <begin position="284"/>
        <end position="329"/>
    </location>
</feature>
<dbReference type="InterPro" id="IPR003593">
    <property type="entry name" value="AAA+_ATPase"/>
</dbReference>
<dbReference type="PANTHER" id="PTHR42855:SF1">
    <property type="entry name" value="ABC TRANSPORTER DOMAIN-CONTAINING PROTEIN"/>
    <property type="match status" value="1"/>
</dbReference>
<protein>
    <recommendedName>
        <fullName evidence="6">ABC transporter domain-containing protein</fullName>
    </recommendedName>
</protein>
<dbReference type="Pfam" id="PF00005">
    <property type="entry name" value="ABC_tran"/>
    <property type="match status" value="1"/>
</dbReference>
<dbReference type="InterPro" id="IPR032524">
    <property type="entry name" value="ABC_tran_C"/>
</dbReference>
<dbReference type="InterPro" id="IPR037118">
    <property type="entry name" value="Val-tRNA_synth_C_sf"/>
</dbReference>
<dbReference type="InterPro" id="IPR003439">
    <property type="entry name" value="ABC_transporter-like_ATP-bd"/>
</dbReference>
<dbReference type="PROSITE" id="PS50893">
    <property type="entry name" value="ABC_TRANSPORTER_2"/>
    <property type="match status" value="1"/>
</dbReference>
<comment type="similarity">
    <text evidence="4">Belongs to the ABC transporter superfamily. ABCF family. Uup subfamily.</text>
</comment>
<dbReference type="InterPro" id="IPR017871">
    <property type="entry name" value="ABC_transporter-like_CS"/>
</dbReference>
<dbReference type="GO" id="GO:0005524">
    <property type="term" value="F:ATP binding"/>
    <property type="evidence" value="ECO:0007669"/>
    <property type="project" value="UniProtKB-KW"/>
</dbReference>
<reference evidence="7 8" key="1">
    <citation type="submission" date="2019-09" db="EMBL/GenBank/DDBJ databases">
        <title>NBRP : Genome information of microbial organism related human and environment.</title>
        <authorList>
            <person name="Hattori M."/>
            <person name="Oshima K."/>
            <person name="Inaba H."/>
            <person name="Suda W."/>
            <person name="Sakamoto M."/>
            <person name="Iino T."/>
            <person name="Kitahara M."/>
            <person name="Oshida Y."/>
            <person name="Iida T."/>
            <person name="Kudo T."/>
            <person name="Itoh T."/>
            <person name="Ohkuma M."/>
        </authorList>
    </citation>
    <scope>NUCLEOTIDE SEQUENCE [LARGE SCALE GENOMIC DNA]</scope>
    <source>
        <strain evidence="7 8">Q-1</strain>
    </source>
</reference>
<evidence type="ECO:0000256" key="3">
    <source>
        <dbReference type="ARBA" id="ARBA00049360"/>
    </source>
</evidence>
<evidence type="ECO:0000256" key="4">
    <source>
        <dbReference type="ARBA" id="ARBA00061478"/>
    </source>
</evidence>
<evidence type="ECO:0000259" key="6">
    <source>
        <dbReference type="PROSITE" id="PS50893"/>
    </source>
</evidence>
<comment type="catalytic activity">
    <reaction evidence="3">
        <text>ATP + H2O = ADP + phosphate + H(+)</text>
        <dbReference type="Rhea" id="RHEA:13065"/>
        <dbReference type="ChEBI" id="CHEBI:15377"/>
        <dbReference type="ChEBI" id="CHEBI:15378"/>
        <dbReference type="ChEBI" id="CHEBI:30616"/>
        <dbReference type="ChEBI" id="CHEBI:43474"/>
        <dbReference type="ChEBI" id="CHEBI:456216"/>
    </reaction>
</comment>
<dbReference type="EMBL" id="BKCN01000015">
    <property type="protein sequence ID" value="GER04927.1"/>
    <property type="molecule type" value="Genomic_DNA"/>
</dbReference>
<gene>
    <name evidence="7" type="ORF">JCM17846_26090</name>
</gene>
<name>A0A5A7NAH6_9PROT</name>
<keyword evidence="1" id="KW-0547">Nucleotide-binding</keyword>
<dbReference type="Gene3D" id="1.10.287.380">
    <property type="entry name" value="Valyl-tRNA synthetase, C-terminal domain"/>
    <property type="match status" value="1"/>
</dbReference>
<dbReference type="InterPro" id="IPR051309">
    <property type="entry name" value="ABCF_ATPase"/>
</dbReference>
<accession>A0A5A7NAH6</accession>
<dbReference type="GO" id="GO:0003677">
    <property type="term" value="F:DNA binding"/>
    <property type="evidence" value="ECO:0007669"/>
    <property type="project" value="InterPro"/>
</dbReference>